<evidence type="ECO:0000256" key="1">
    <source>
        <dbReference type="ARBA" id="ARBA00007557"/>
    </source>
</evidence>
<organism evidence="6 7">
    <name type="scientific">Blautia obeum</name>
    <dbReference type="NCBI Taxonomy" id="40520"/>
    <lineage>
        <taxon>Bacteria</taxon>
        <taxon>Bacillati</taxon>
        <taxon>Bacillota</taxon>
        <taxon>Clostridia</taxon>
        <taxon>Lachnospirales</taxon>
        <taxon>Lachnospiraceae</taxon>
        <taxon>Blautia</taxon>
    </lineage>
</organism>
<dbReference type="InterPro" id="IPR014730">
    <property type="entry name" value="ETF_a/b_N"/>
</dbReference>
<keyword evidence="4" id="KW-0249">Electron transport</keyword>
<feature type="domain" description="Electron transfer flavoprotein alpha/beta-subunit N-terminal" evidence="5">
    <location>
        <begin position="36"/>
        <end position="212"/>
    </location>
</feature>
<reference evidence="6 7" key="1">
    <citation type="submission" date="2018-08" db="EMBL/GenBank/DDBJ databases">
        <title>A genome reference for cultivated species of the human gut microbiota.</title>
        <authorList>
            <person name="Zou Y."/>
            <person name="Xue W."/>
            <person name="Luo G."/>
        </authorList>
    </citation>
    <scope>NUCLEOTIDE SEQUENCE [LARGE SCALE GENOMIC DNA]</scope>
    <source>
        <strain evidence="6 7">AM28-23</strain>
    </source>
</reference>
<sequence>MRILNCFHTIADLDLLSEDDWISGSSSGYIDTCYLKQILNCYDESALELSCRVREASISSDISCECTAVTVSDQKAKSFLERMAALGFTGTDLIQLDDASPTENLSSERTAGLLYSYIKKQTSFDFILCGLQSGDGAQGKVPFLLAEYLGIRCISNVTGISPAGDGSLSVISQRDAEICTETVHGPALLIIGNIANTFLRVPTLRQRMQSRGQKITLYHEAELASSFPEELNPATTGTVRLTNIEPVLQQRDSEIFEEADASKAAGVLFDYYKKWI</sequence>
<evidence type="ECO:0000313" key="6">
    <source>
        <dbReference type="EMBL" id="RHE40214.1"/>
    </source>
</evidence>
<evidence type="ECO:0000259" key="5">
    <source>
        <dbReference type="Pfam" id="PF01012"/>
    </source>
</evidence>
<name>A0A414J730_9FIRM</name>
<dbReference type="EMBL" id="QSKF01000005">
    <property type="protein sequence ID" value="RHE40214.1"/>
    <property type="molecule type" value="Genomic_DNA"/>
</dbReference>
<dbReference type="GO" id="GO:0009055">
    <property type="term" value="F:electron transfer activity"/>
    <property type="evidence" value="ECO:0007669"/>
    <property type="project" value="InterPro"/>
</dbReference>
<dbReference type="PANTHER" id="PTHR21294:SF8">
    <property type="entry name" value="ELECTRON TRANSFER FLAVOPROTEIN SUBUNIT BETA"/>
    <property type="match status" value="1"/>
</dbReference>
<comment type="similarity">
    <text evidence="1">Belongs to the ETF beta-subunit/FixA family.</text>
</comment>
<accession>A0A414J730</accession>
<comment type="subunit">
    <text evidence="2">Heterodimer of an alpha and a beta subunit.</text>
</comment>
<evidence type="ECO:0000256" key="3">
    <source>
        <dbReference type="ARBA" id="ARBA00022448"/>
    </source>
</evidence>
<dbReference type="SUPFAM" id="SSF52402">
    <property type="entry name" value="Adenine nucleotide alpha hydrolases-like"/>
    <property type="match status" value="1"/>
</dbReference>
<dbReference type="InterPro" id="IPR012255">
    <property type="entry name" value="ETF_b"/>
</dbReference>
<dbReference type="RefSeq" id="WP_118050381.1">
    <property type="nucleotide sequence ID" value="NZ_CABJFK010000005.1"/>
</dbReference>
<dbReference type="InterPro" id="IPR014729">
    <property type="entry name" value="Rossmann-like_a/b/a_fold"/>
</dbReference>
<protein>
    <recommendedName>
        <fullName evidence="5">Electron transfer flavoprotein alpha/beta-subunit N-terminal domain-containing protein</fullName>
    </recommendedName>
</protein>
<gene>
    <name evidence="6" type="ORF">DW740_07900</name>
</gene>
<dbReference type="Proteomes" id="UP000283745">
    <property type="component" value="Unassembled WGS sequence"/>
</dbReference>
<dbReference type="PANTHER" id="PTHR21294">
    <property type="entry name" value="ELECTRON TRANSFER FLAVOPROTEIN BETA-SUBUNIT"/>
    <property type="match status" value="1"/>
</dbReference>
<proteinExistence type="inferred from homology"/>
<evidence type="ECO:0000313" key="7">
    <source>
        <dbReference type="Proteomes" id="UP000283745"/>
    </source>
</evidence>
<dbReference type="Pfam" id="PF01012">
    <property type="entry name" value="ETF"/>
    <property type="match status" value="1"/>
</dbReference>
<dbReference type="Gene3D" id="3.40.50.620">
    <property type="entry name" value="HUPs"/>
    <property type="match status" value="1"/>
</dbReference>
<evidence type="ECO:0000256" key="4">
    <source>
        <dbReference type="ARBA" id="ARBA00022982"/>
    </source>
</evidence>
<keyword evidence="3" id="KW-0813">Transport</keyword>
<evidence type="ECO:0000256" key="2">
    <source>
        <dbReference type="ARBA" id="ARBA00011355"/>
    </source>
</evidence>
<dbReference type="AlphaFoldDB" id="A0A414J730"/>
<comment type="caution">
    <text evidence="6">The sequence shown here is derived from an EMBL/GenBank/DDBJ whole genome shotgun (WGS) entry which is preliminary data.</text>
</comment>